<feature type="compositionally biased region" description="Basic and acidic residues" evidence="1">
    <location>
        <begin position="33"/>
        <end position="44"/>
    </location>
</feature>
<organism evidence="2">
    <name type="scientific">Anopheles sinensis</name>
    <name type="common">Mosquito</name>
    <dbReference type="NCBI Taxonomy" id="74873"/>
    <lineage>
        <taxon>Eukaryota</taxon>
        <taxon>Metazoa</taxon>
        <taxon>Ecdysozoa</taxon>
        <taxon>Arthropoda</taxon>
        <taxon>Hexapoda</taxon>
        <taxon>Insecta</taxon>
        <taxon>Pterygota</taxon>
        <taxon>Neoptera</taxon>
        <taxon>Endopterygota</taxon>
        <taxon>Diptera</taxon>
        <taxon>Nematocera</taxon>
        <taxon>Culicoidea</taxon>
        <taxon>Culicidae</taxon>
        <taxon>Anophelinae</taxon>
        <taxon>Anopheles</taxon>
    </lineage>
</organism>
<reference evidence="2 4" key="1">
    <citation type="journal article" date="2014" name="BMC Genomics">
        <title>Genome sequence of Anopheles sinensis provides insight into genetics basis of mosquito competence for malaria parasites.</title>
        <authorList>
            <person name="Zhou D."/>
            <person name="Zhang D."/>
            <person name="Ding G."/>
            <person name="Shi L."/>
            <person name="Hou Q."/>
            <person name="Ye Y."/>
            <person name="Xu Y."/>
            <person name="Zhou H."/>
            <person name="Xiong C."/>
            <person name="Li S."/>
            <person name="Yu J."/>
            <person name="Hong S."/>
            <person name="Yu X."/>
            <person name="Zou P."/>
            <person name="Chen C."/>
            <person name="Chang X."/>
            <person name="Wang W."/>
            <person name="Lv Y."/>
            <person name="Sun Y."/>
            <person name="Ma L."/>
            <person name="Shen B."/>
            <person name="Zhu C."/>
        </authorList>
    </citation>
    <scope>NUCLEOTIDE SEQUENCE [LARGE SCALE GENOMIC DNA]</scope>
</reference>
<dbReference type="VEuPathDB" id="VectorBase:ASIC014885"/>
<dbReference type="Proteomes" id="UP000030765">
    <property type="component" value="Unassembled WGS sequence"/>
</dbReference>
<reference evidence="3" key="2">
    <citation type="submission" date="2020-05" db="UniProtKB">
        <authorList>
            <consortium name="EnsemblMetazoa"/>
        </authorList>
    </citation>
    <scope>IDENTIFICATION</scope>
</reference>
<evidence type="ECO:0000256" key="1">
    <source>
        <dbReference type="SAM" id="MobiDB-lite"/>
    </source>
</evidence>
<dbReference type="AlphaFoldDB" id="A0A084W9I6"/>
<evidence type="ECO:0000313" key="4">
    <source>
        <dbReference type="Proteomes" id="UP000030765"/>
    </source>
</evidence>
<evidence type="ECO:0000313" key="3">
    <source>
        <dbReference type="EnsemblMetazoa" id="ASIC014885-PA"/>
    </source>
</evidence>
<dbReference type="EMBL" id="KE525323">
    <property type="protein sequence ID" value="KFB46880.1"/>
    <property type="molecule type" value="Genomic_DNA"/>
</dbReference>
<sequence>MEPMVDGGRWGGSCGVMQSQRWSSRFLLERETERETIPSADRGKWPGGSGHRLKCAA</sequence>
<protein>
    <submittedName>
        <fullName evidence="2 3">Uncharacterized protein</fullName>
    </submittedName>
</protein>
<dbReference type="EnsemblMetazoa" id="ASIC014885-RA">
    <property type="protein sequence ID" value="ASIC014885-PA"/>
    <property type="gene ID" value="ASIC014885"/>
</dbReference>
<dbReference type="EMBL" id="ATLV01021818">
    <property type="status" value="NOT_ANNOTATED_CDS"/>
    <property type="molecule type" value="Genomic_DNA"/>
</dbReference>
<name>A0A084W9I6_ANOSI</name>
<proteinExistence type="predicted"/>
<gene>
    <name evidence="2" type="ORF">ZHAS_00014885</name>
</gene>
<accession>A0A084W9I6</accession>
<feature type="region of interest" description="Disordered" evidence="1">
    <location>
        <begin position="33"/>
        <end position="57"/>
    </location>
</feature>
<keyword evidence="4" id="KW-1185">Reference proteome</keyword>
<evidence type="ECO:0000313" key="2">
    <source>
        <dbReference type="EMBL" id="KFB46880.1"/>
    </source>
</evidence>